<dbReference type="InterPro" id="IPR007110">
    <property type="entry name" value="Ig-like_dom"/>
</dbReference>
<dbReference type="SUPFAM" id="SSF48726">
    <property type="entry name" value="Immunoglobulin"/>
    <property type="match status" value="1"/>
</dbReference>
<evidence type="ECO:0000256" key="6">
    <source>
        <dbReference type="SAM" id="SignalP"/>
    </source>
</evidence>
<dbReference type="InterPro" id="IPR036179">
    <property type="entry name" value="Ig-like_dom_sf"/>
</dbReference>
<protein>
    <recommendedName>
        <fullName evidence="7">Ig-like domain-containing protein</fullName>
    </recommendedName>
</protein>
<dbReference type="PANTHER" id="PTHR19367">
    <property type="entry name" value="T-CELL RECEPTOR ALPHA CHAIN V REGION"/>
    <property type="match status" value="1"/>
</dbReference>
<name>A0A674K348_9SAUR</name>
<dbReference type="SMART" id="SM00406">
    <property type="entry name" value="IGv"/>
    <property type="match status" value="1"/>
</dbReference>
<evidence type="ECO:0000256" key="5">
    <source>
        <dbReference type="ARBA" id="ARBA00043266"/>
    </source>
</evidence>
<organism evidence="8 9">
    <name type="scientific">Terrapene triunguis</name>
    <name type="common">Three-toed box turtle</name>
    <dbReference type="NCBI Taxonomy" id="2587831"/>
    <lineage>
        <taxon>Eukaryota</taxon>
        <taxon>Metazoa</taxon>
        <taxon>Chordata</taxon>
        <taxon>Craniata</taxon>
        <taxon>Vertebrata</taxon>
        <taxon>Euteleostomi</taxon>
        <taxon>Archelosauria</taxon>
        <taxon>Testudinata</taxon>
        <taxon>Testudines</taxon>
        <taxon>Cryptodira</taxon>
        <taxon>Durocryptodira</taxon>
        <taxon>Testudinoidea</taxon>
        <taxon>Emydidae</taxon>
        <taxon>Terrapene</taxon>
    </lineage>
</organism>
<dbReference type="GO" id="GO:0042101">
    <property type="term" value="C:T cell receptor complex"/>
    <property type="evidence" value="ECO:0007669"/>
    <property type="project" value="UniProtKB-KW"/>
</dbReference>
<reference evidence="8" key="2">
    <citation type="submission" date="2025-09" db="UniProtKB">
        <authorList>
            <consortium name="Ensembl"/>
        </authorList>
    </citation>
    <scope>IDENTIFICATION</scope>
</reference>
<dbReference type="Ensembl" id="ENSTMTT00000028321.1">
    <property type="protein sequence ID" value="ENSTMTP00000027338.1"/>
    <property type="gene ID" value="ENSTMTG00000019953.1"/>
</dbReference>
<dbReference type="PANTHER" id="PTHR19367:SF45">
    <property type="entry name" value="IG-LIKE DOMAIN-CONTAINING PROTEIN"/>
    <property type="match status" value="1"/>
</dbReference>
<dbReference type="SMART" id="SM00409">
    <property type="entry name" value="IG"/>
    <property type="match status" value="1"/>
</dbReference>
<keyword evidence="9" id="KW-1185">Reference proteome</keyword>
<feature type="domain" description="Ig-like" evidence="7">
    <location>
        <begin position="26"/>
        <end position="135"/>
    </location>
</feature>
<keyword evidence="1 6" id="KW-0732">Signal</keyword>
<keyword evidence="3" id="KW-0675">Receptor</keyword>
<evidence type="ECO:0000256" key="1">
    <source>
        <dbReference type="ARBA" id="ARBA00022729"/>
    </source>
</evidence>
<dbReference type="PROSITE" id="PS50835">
    <property type="entry name" value="IG_LIKE"/>
    <property type="match status" value="1"/>
</dbReference>
<dbReference type="GeneTree" id="ENSGT01040000243844"/>
<feature type="chain" id="PRO_5025419977" description="Ig-like domain-containing protein" evidence="6">
    <location>
        <begin position="25"/>
        <end position="135"/>
    </location>
</feature>
<evidence type="ECO:0000313" key="9">
    <source>
        <dbReference type="Proteomes" id="UP000472274"/>
    </source>
</evidence>
<evidence type="ECO:0000256" key="4">
    <source>
        <dbReference type="ARBA" id="ARBA00023319"/>
    </source>
</evidence>
<keyword evidence="5" id="KW-0391">Immunity</keyword>
<evidence type="ECO:0000313" key="8">
    <source>
        <dbReference type="Ensembl" id="ENSTMTP00000027338.1"/>
    </source>
</evidence>
<dbReference type="AlphaFoldDB" id="A0A674K348"/>
<dbReference type="InterPro" id="IPR013106">
    <property type="entry name" value="Ig_V-set"/>
</dbReference>
<evidence type="ECO:0000256" key="3">
    <source>
        <dbReference type="ARBA" id="ARBA00023170"/>
    </source>
</evidence>
<keyword evidence="2" id="KW-1064">Adaptive immunity</keyword>
<reference evidence="8" key="1">
    <citation type="submission" date="2025-08" db="UniProtKB">
        <authorList>
            <consortium name="Ensembl"/>
        </authorList>
    </citation>
    <scope>IDENTIFICATION</scope>
</reference>
<keyword evidence="4" id="KW-0393">Immunoglobulin domain</keyword>
<dbReference type="Proteomes" id="UP000472274">
    <property type="component" value="Unplaced"/>
</dbReference>
<feature type="signal peptide" evidence="6">
    <location>
        <begin position="1"/>
        <end position="24"/>
    </location>
</feature>
<proteinExistence type="predicted"/>
<dbReference type="GO" id="GO:0002250">
    <property type="term" value="P:adaptive immune response"/>
    <property type="evidence" value="ECO:0007669"/>
    <property type="project" value="UniProtKB-KW"/>
</dbReference>
<sequence>MFLLCCASLAHVCCLVFYLTLSHSLPRGGICLSEVTQSPDQSGAELADAKIQCTHDIPDGNYDSIYWYYRKASNELTYITHSYSEERNSGRFGVSVDRANSSSILTIRPLQPGDGAVYYCALQGTMVHLLQHPEQ</sequence>
<dbReference type="InterPro" id="IPR013783">
    <property type="entry name" value="Ig-like_fold"/>
</dbReference>
<accession>A0A674K348</accession>
<keyword evidence="5" id="KW-1279">T cell receptor</keyword>
<dbReference type="Gene3D" id="2.60.40.10">
    <property type="entry name" value="Immunoglobulins"/>
    <property type="match status" value="1"/>
</dbReference>
<evidence type="ECO:0000259" key="7">
    <source>
        <dbReference type="PROSITE" id="PS50835"/>
    </source>
</evidence>
<dbReference type="InParanoid" id="A0A674K348"/>
<dbReference type="InterPro" id="IPR051287">
    <property type="entry name" value="TCR_variable_region"/>
</dbReference>
<dbReference type="InterPro" id="IPR003599">
    <property type="entry name" value="Ig_sub"/>
</dbReference>
<evidence type="ECO:0000256" key="2">
    <source>
        <dbReference type="ARBA" id="ARBA00023130"/>
    </source>
</evidence>
<dbReference type="Pfam" id="PF07686">
    <property type="entry name" value="V-set"/>
    <property type="match status" value="1"/>
</dbReference>